<protein>
    <recommendedName>
        <fullName evidence="2">histidine kinase</fullName>
        <ecNumber evidence="2">2.7.13.3</ecNumber>
    </recommendedName>
</protein>
<dbReference type="Pfam" id="PF13185">
    <property type="entry name" value="GAF_2"/>
    <property type="match status" value="1"/>
</dbReference>
<evidence type="ECO:0000256" key="2">
    <source>
        <dbReference type="ARBA" id="ARBA00012438"/>
    </source>
</evidence>
<organism evidence="11 12">
    <name type="scientific">Herpetosiphon gulosus</name>
    <dbReference type="NCBI Taxonomy" id="1973496"/>
    <lineage>
        <taxon>Bacteria</taxon>
        <taxon>Bacillati</taxon>
        <taxon>Chloroflexota</taxon>
        <taxon>Chloroflexia</taxon>
        <taxon>Herpetosiphonales</taxon>
        <taxon>Herpetosiphonaceae</taxon>
        <taxon>Herpetosiphon</taxon>
    </lineage>
</organism>
<dbReference type="Pfam" id="PF02518">
    <property type="entry name" value="HATPase_c"/>
    <property type="match status" value="1"/>
</dbReference>
<reference evidence="11 12" key="1">
    <citation type="submission" date="2024-02" db="EMBL/GenBank/DDBJ databases">
        <title>Herpetosiphon gulosus NBRC 112829.</title>
        <authorList>
            <person name="Ichikawa N."/>
            <person name="Katano-Makiyama Y."/>
            <person name="Hidaka K."/>
        </authorList>
    </citation>
    <scope>NUCLEOTIDE SEQUENCE [LARGE SCALE GENOMIC DNA]</scope>
    <source>
        <strain evidence="11 12">NBRC 112829</strain>
    </source>
</reference>
<proteinExistence type="predicted"/>
<dbReference type="PANTHER" id="PTHR43065:SF42">
    <property type="entry name" value="TWO-COMPONENT SENSOR PPRA"/>
    <property type="match status" value="1"/>
</dbReference>
<dbReference type="SMART" id="SM00065">
    <property type="entry name" value="GAF"/>
    <property type="match status" value="2"/>
</dbReference>
<dbReference type="InterPro" id="IPR001789">
    <property type="entry name" value="Sig_transdc_resp-reg_receiver"/>
</dbReference>
<dbReference type="PROSITE" id="PS50109">
    <property type="entry name" value="HIS_KIN"/>
    <property type="match status" value="1"/>
</dbReference>
<evidence type="ECO:0000256" key="6">
    <source>
        <dbReference type="ARBA" id="ARBA00023012"/>
    </source>
</evidence>
<dbReference type="InterPro" id="IPR005467">
    <property type="entry name" value="His_kinase_dom"/>
</dbReference>
<dbReference type="InterPro" id="IPR036097">
    <property type="entry name" value="HisK_dim/P_sf"/>
</dbReference>
<gene>
    <name evidence="11" type="primary">rcsC_2</name>
    <name evidence="11" type="ORF">Hgul01_00586</name>
</gene>
<dbReference type="Gene3D" id="3.30.565.10">
    <property type="entry name" value="Histidine kinase-like ATPase, C-terminal domain"/>
    <property type="match status" value="1"/>
</dbReference>
<dbReference type="PRINTS" id="PR00344">
    <property type="entry name" value="BCTRLSENSOR"/>
</dbReference>
<accession>A0ABP9WWC9</accession>
<dbReference type="SUPFAM" id="SSF55781">
    <property type="entry name" value="GAF domain-like"/>
    <property type="match status" value="2"/>
</dbReference>
<evidence type="ECO:0000313" key="12">
    <source>
        <dbReference type="Proteomes" id="UP001428290"/>
    </source>
</evidence>
<dbReference type="PANTHER" id="PTHR43065">
    <property type="entry name" value="SENSOR HISTIDINE KINASE"/>
    <property type="match status" value="1"/>
</dbReference>
<feature type="domain" description="Response regulatory" evidence="10">
    <location>
        <begin position="724"/>
        <end position="838"/>
    </location>
</feature>
<keyword evidence="3 7" id="KW-0597">Phosphoprotein</keyword>
<dbReference type="Gene3D" id="3.40.50.2300">
    <property type="match status" value="1"/>
</dbReference>
<comment type="catalytic activity">
    <reaction evidence="1">
        <text>ATP + protein L-histidine = ADP + protein N-phospho-L-histidine.</text>
        <dbReference type="EC" id="2.7.13.3"/>
    </reaction>
</comment>
<dbReference type="Gene3D" id="1.10.287.130">
    <property type="match status" value="1"/>
</dbReference>
<dbReference type="SUPFAM" id="SSF47384">
    <property type="entry name" value="Homodimeric domain of signal transducing histidine kinase"/>
    <property type="match status" value="1"/>
</dbReference>
<dbReference type="GO" id="GO:0016301">
    <property type="term" value="F:kinase activity"/>
    <property type="evidence" value="ECO:0007669"/>
    <property type="project" value="UniProtKB-KW"/>
</dbReference>
<dbReference type="Proteomes" id="UP001428290">
    <property type="component" value="Unassembled WGS sequence"/>
</dbReference>
<dbReference type="CDD" id="cd00082">
    <property type="entry name" value="HisKA"/>
    <property type="match status" value="1"/>
</dbReference>
<feature type="modified residue" description="4-aspartylphosphate" evidence="7">
    <location>
        <position position="773"/>
    </location>
</feature>
<comment type="caution">
    <text evidence="11">The sequence shown here is derived from an EMBL/GenBank/DDBJ whole genome shotgun (WGS) entry which is preliminary data.</text>
</comment>
<evidence type="ECO:0000256" key="4">
    <source>
        <dbReference type="ARBA" id="ARBA00022679"/>
    </source>
</evidence>
<dbReference type="InterPro" id="IPR029016">
    <property type="entry name" value="GAF-like_dom_sf"/>
</dbReference>
<dbReference type="SUPFAM" id="SSF52172">
    <property type="entry name" value="CheY-like"/>
    <property type="match status" value="1"/>
</dbReference>
<dbReference type="InterPro" id="IPR011006">
    <property type="entry name" value="CheY-like_superfamily"/>
</dbReference>
<keyword evidence="5 11" id="KW-0418">Kinase</keyword>
<keyword evidence="8" id="KW-1133">Transmembrane helix</keyword>
<feature type="transmembrane region" description="Helical" evidence="8">
    <location>
        <begin position="52"/>
        <end position="71"/>
    </location>
</feature>
<keyword evidence="6" id="KW-0902">Two-component regulatory system</keyword>
<dbReference type="Gene3D" id="3.30.450.40">
    <property type="match status" value="2"/>
</dbReference>
<dbReference type="CDD" id="cd00156">
    <property type="entry name" value="REC"/>
    <property type="match status" value="1"/>
</dbReference>
<keyword evidence="12" id="KW-1185">Reference proteome</keyword>
<evidence type="ECO:0000256" key="3">
    <source>
        <dbReference type="ARBA" id="ARBA00022553"/>
    </source>
</evidence>
<sequence>MRRSPLARIRNALLIGLTISLLLIAGGLAWFWWTFDQAQRQARAISPNEQLIIYSVIGAAAVVGALTTLIMTMRSVRQTRKPFEQLPSDFDPDQVIESGNSGDPLIDNTLQKVEALRKNLLARQTSLTQQTSQFQTVQARHEAVFKLARLLNSTLEIETLLNDFVRSLVKKFDLSFVGVGLIENSSIVVRHGVTRKAEQIESTSTLWLALSAGIAAEAAAESQIIIKRQPPFDTALPSPSTVGTQVAHPLMNSGHIIGVMLSQSSQKLDEETLNHLRDIAELLASSLSNAQLFANARERATNLTAINDLARAISTSLDLKRILDTALQQIRQLIPYDQASVTTYDVGSNMFQVLAANDADYGMLSAGQETEGNGPLRTAYEAGHPVYIAKVEHHTGQPLQLPFADEAQSLLIQPLTTADVRLGTLNLTSRRPNAFDEQQVSLLGGLSHFLTTALVNGRLYNQRAQALQQLEQTQDHLLFVEKLRALGELASGVTHDFNNLLAGILGNVQVLMGELQNPEQRETLRVIERAAKDGAETVKRIQRFARKDDGEIDAPVELHELAEDALDLTRVRWRNAAQEQGVNIKLQREILNVPTIRGHAAELREVLTNLIINAVDAMPTGGMLRVATGQRGSEVFVSVADSGIGMSEEVKARIFDPFFTTKGERGNGLGLAVSAAIVSRHSGRIEVQSIEGRGTNFAIWLPMLEVDFAQVEATDDDAPSVRGSILIVEDEELVRIALSRMLAAWGHEVVSAESGRDALAKFRPGMFDLVITDLGMPDMMGWDVLRLIREREHGIRTMMLSGWARQIDPAEAKLRGADVVVAKPFDQAILRTTVAHLLAGTLDLTPRVIA</sequence>
<feature type="transmembrane region" description="Helical" evidence="8">
    <location>
        <begin position="12"/>
        <end position="32"/>
    </location>
</feature>
<evidence type="ECO:0000256" key="1">
    <source>
        <dbReference type="ARBA" id="ARBA00000085"/>
    </source>
</evidence>
<dbReference type="EMBL" id="BAABRU010000002">
    <property type="protein sequence ID" value="GAA5526806.1"/>
    <property type="molecule type" value="Genomic_DNA"/>
</dbReference>
<dbReference type="SMART" id="SM00387">
    <property type="entry name" value="HATPase_c"/>
    <property type="match status" value="1"/>
</dbReference>
<dbReference type="SMART" id="SM00448">
    <property type="entry name" value="REC"/>
    <property type="match status" value="1"/>
</dbReference>
<dbReference type="InterPro" id="IPR003018">
    <property type="entry name" value="GAF"/>
</dbReference>
<dbReference type="InterPro" id="IPR003661">
    <property type="entry name" value="HisK_dim/P_dom"/>
</dbReference>
<dbReference type="InterPro" id="IPR004358">
    <property type="entry name" value="Sig_transdc_His_kin-like_C"/>
</dbReference>
<dbReference type="SUPFAM" id="SSF55874">
    <property type="entry name" value="ATPase domain of HSP90 chaperone/DNA topoisomerase II/histidine kinase"/>
    <property type="match status" value="1"/>
</dbReference>
<dbReference type="EC" id="2.7.13.3" evidence="2"/>
<evidence type="ECO:0000256" key="8">
    <source>
        <dbReference type="SAM" id="Phobius"/>
    </source>
</evidence>
<evidence type="ECO:0000256" key="7">
    <source>
        <dbReference type="PROSITE-ProRule" id="PRU00169"/>
    </source>
</evidence>
<name>A0ABP9WWC9_9CHLR</name>
<evidence type="ECO:0000259" key="10">
    <source>
        <dbReference type="PROSITE" id="PS50110"/>
    </source>
</evidence>
<evidence type="ECO:0000259" key="9">
    <source>
        <dbReference type="PROSITE" id="PS50109"/>
    </source>
</evidence>
<keyword evidence="8" id="KW-0812">Transmembrane</keyword>
<dbReference type="Pfam" id="PF00072">
    <property type="entry name" value="Response_reg"/>
    <property type="match status" value="1"/>
</dbReference>
<dbReference type="RefSeq" id="WP_345720442.1">
    <property type="nucleotide sequence ID" value="NZ_BAABRU010000002.1"/>
</dbReference>
<dbReference type="SMART" id="SM00388">
    <property type="entry name" value="HisKA"/>
    <property type="match status" value="1"/>
</dbReference>
<dbReference type="Pfam" id="PF00512">
    <property type="entry name" value="HisKA"/>
    <property type="match status" value="1"/>
</dbReference>
<dbReference type="InterPro" id="IPR003594">
    <property type="entry name" value="HATPase_dom"/>
</dbReference>
<feature type="domain" description="Histidine kinase" evidence="9">
    <location>
        <begin position="492"/>
        <end position="705"/>
    </location>
</feature>
<keyword evidence="8" id="KW-0472">Membrane</keyword>
<dbReference type="InterPro" id="IPR036890">
    <property type="entry name" value="HATPase_C_sf"/>
</dbReference>
<keyword evidence="4" id="KW-0808">Transferase</keyword>
<evidence type="ECO:0000313" key="11">
    <source>
        <dbReference type="EMBL" id="GAA5526806.1"/>
    </source>
</evidence>
<dbReference type="PROSITE" id="PS50110">
    <property type="entry name" value="RESPONSE_REGULATORY"/>
    <property type="match status" value="1"/>
</dbReference>
<evidence type="ECO:0000256" key="5">
    <source>
        <dbReference type="ARBA" id="ARBA00022777"/>
    </source>
</evidence>